<name>G2PYL0_9FIRM</name>
<evidence type="ECO:0000313" key="1">
    <source>
        <dbReference type="EMBL" id="AEM74929.1"/>
    </source>
</evidence>
<dbReference type="Proteomes" id="UP000009257">
    <property type="component" value="Chromosome"/>
</dbReference>
<dbReference type="PANTHER" id="PTHR39550">
    <property type="entry name" value="SLL0658 PROTEIN"/>
    <property type="match status" value="1"/>
</dbReference>
<dbReference type="RefSeq" id="WP_014043377.1">
    <property type="nucleotide sequence ID" value="NC_015949.1"/>
</dbReference>
<proteinExistence type="predicted"/>
<dbReference type="PANTHER" id="PTHR39550:SF1">
    <property type="entry name" value="SLL0658 PROTEIN"/>
    <property type="match status" value="1"/>
</dbReference>
<reference evidence="1 2" key="1">
    <citation type="submission" date="2011-08" db="EMBL/GenBank/DDBJ databases">
        <title>Complete sequence of Caldicellulosiruptor lactoaceticus 6A.</title>
        <authorList>
            <consortium name="US DOE Joint Genome Institute"/>
            <person name="Lucas S."/>
            <person name="Han J."/>
            <person name="Lapidus A."/>
            <person name="Cheng J.-F."/>
            <person name="Goodwin L."/>
            <person name="Pitluck S."/>
            <person name="Peters L."/>
            <person name="Davenport K."/>
            <person name="Detter J.C."/>
            <person name="Han C."/>
            <person name="Tapia R."/>
            <person name="Land M."/>
            <person name="Hauser L."/>
            <person name="Kyrpides N."/>
            <person name="Ivanova N."/>
            <person name="Ovchinnikova G."/>
            <person name="Pagani I."/>
            <person name="Blumer-Schuette S.E."/>
            <person name="Kelly R.M."/>
            <person name="Woyke T."/>
        </authorList>
    </citation>
    <scope>NUCLEOTIDE SEQUENCE [LARGE SCALE GENOMIC DNA]</scope>
    <source>
        <strain evidence="1 2">6A</strain>
    </source>
</reference>
<dbReference type="KEGG" id="clc:Calla_2402"/>
<gene>
    <name evidence="1" type="ORF">Calla_2402</name>
</gene>
<dbReference type="Pfam" id="PF11848">
    <property type="entry name" value="DUF3368"/>
    <property type="match status" value="1"/>
</dbReference>
<dbReference type="HOGENOM" id="CLU_115769_0_1_9"/>
<evidence type="ECO:0000313" key="2">
    <source>
        <dbReference type="Proteomes" id="UP000009257"/>
    </source>
</evidence>
<accession>G2PYL0</accession>
<organism evidence="1 2">
    <name type="scientific">Caldicellulosiruptor acetigenus 6A</name>
    <dbReference type="NCBI Taxonomy" id="632516"/>
    <lineage>
        <taxon>Bacteria</taxon>
        <taxon>Bacillati</taxon>
        <taxon>Bacillota</taxon>
        <taxon>Bacillota incertae sedis</taxon>
        <taxon>Caldicellulosiruptorales</taxon>
        <taxon>Caldicellulosiruptoraceae</taxon>
        <taxon>Caldicellulosiruptor</taxon>
    </lineage>
</organism>
<dbReference type="InterPro" id="IPR021799">
    <property type="entry name" value="PIN-like_prokaryotic"/>
</dbReference>
<dbReference type="EMBL" id="CP003001">
    <property type="protein sequence ID" value="AEM74929.1"/>
    <property type="molecule type" value="Genomic_DNA"/>
</dbReference>
<dbReference type="AlphaFoldDB" id="G2PYL0"/>
<protein>
    <submittedName>
        <fullName evidence="1">Nucleic acid binding protein</fullName>
    </submittedName>
</protein>
<sequence>MIVVSNTTPIIVFAKLERLDILENLFGTIYISPSVYQELTYSSKFEEEKGRIMNAAFLKIKELRNEFAAEILQRTQAIDKGESETIILAKESNADLLIMDEKKGRSVAKLLGLRLTGSLGILLKAKEVGVVSQIEPLIKKLIKENIRISPQLVEEILKQAKEK</sequence>